<dbReference type="AlphaFoldDB" id="A0A3D3R663"/>
<sequence>RNLLEAAQQALSCEQPETVQVLSLAVQTTTSRFQIVNRPRAELGTEIRPAGVAGTFYPADPARMTAQLGELFHDQVDAQPWAAAMVPHAGWKYSGKIAARVLNRIQLPSTIIVIGPKHTREGVDWAVAPHQAWQLPGGNLNSDRALAQKLAEQIPGLELDATAHRSEHAIEVELPLIQRLAPDAKVIGIVIGSGNLPRCEEFAAGLARVIQEMPEPPLLLISSDMNHFATDKENHRLDELALEKMRSLDPEGLLETVREHHISMCGVLPAVIVMKTLQKMGKLNQIEQVGYATSGDVTGDSSRVVGYAGLLIN</sequence>
<gene>
    <name evidence="2" type="primary">amrB</name>
    <name evidence="2" type="ORF">DIT97_15205</name>
</gene>
<dbReference type="PANTHER" id="PTHR11060">
    <property type="entry name" value="PROTEIN MEMO1"/>
    <property type="match status" value="1"/>
</dbReference>
<dbReference type="CDD" id="cd07361">
    <property type="entry name" value="MEMO_like"/>
    <property type="match status" value="1"/>
</dbReference>
<dbReference type="PANTHER" id="PTHR11060:SF0">
    <property type="entry name" value="PROTEIN MEMO1"/>
    <property type="match status" value="1"/>
</dbReference>
<dbReference type="Proteomes" id="UP000263642">
    <property type="component" value="Unassembled WGS sequence"/>
</dbReference>
<dbReference type="SUPFAM" id="SSF53213">
    <property type="entry name" value="LigB-like"/>
    <property type="match status" value="1"/>
</dbReference>
<evidence type="ECO:0000313" key="3">
    <source>
        <dbReference type="Proteomes" id="UP000263642"/>
    </source>
</evidence>
<dbReference type="NCBIfam" id="TIGR04336">
    <property type="entry name" value="AmmeMemoSam_B"/>
    <property type="match status" value="1"/>
</dbReference>
<evidence type="ECO:0000313" key="2">
    <source>
        <dbReference type="EMBL" id="HCO24313.1"/>
    </source>
</evidence>
<name>A0A3D3R663_9PLAN</name>
<dbReference type="InterPro" id="IPR002737">
    <property type="entry name" value="MEMO1_fam"/>
</dbReference>
<protein>
    <submittedName>
        <fullName evidence="2">AmmeMemoRadiSam system protein B</fullName>
    </submittedName>
</protein>
<dbReference type="EMBL" id="DQAY01000089">
    <property type="protein sequence ID" value="HCO24313.1"/>
    <property type="molecule type" value="Genomic_DNA"/>
</dbReference>
<accession>A0A3D3R663</accession>
<comment type="similarity">
    <text evidence="1">Belongs to the MEMO1 family.</text>
</comment>
<dbReference type="Gene3D" id="3.40.830.10">
    <property type="entry name" value="LigB-like"/>
    <property type="match status" value="1"/>
</dbReference>
<evidence type="ECO:0000256" key="1">
    <source>
        <dbReference type="ARBA" id="ARBA00006315"/>
    </source>
</evidence>
<dbReference type="Pfam" id="PF01875">
    <property type="entry name" value="Memo"/>
    <property type="match status" value="1"/>
</dbReference>
<comment type="caution">
    <text evidence="2">The sequence shown here is derived from an EMBL/GenBank/DDBJ whole genome shotgun (WGS) entry which is preliminary data.</text>
</comment>
<proteinExistence type="inferred from homology"/>
<feature type="non-terminal residue" evidence="2">
    <location>
        <position position="1"/>
    </location>
</feature>
<reference evidence="2 3" key="1">
    <citation type="journal article" date="2018" name="Nat. Biotechnol.">
        <title>A standardized bacterial taxonomy based on genome phylogeny substantially revises the tree of life.</title>
        <authorList>
            <person name="Parks D.H."/>
            <person name="Chuvochina M."/>
            <person name="Waite D.W."/>
            <person name="Rinke C."/>
            <person name="Skarshewski A."/>
            <person name="Chaumeil P.A."/>
            <person name="Hugenholtz P."/>
        </authorList>
    </citation>
    <scope>NUCLEOTIDE SEQUENCE [LARGE SCALE GENOMIC DNA]</scope>
    <source>
        <strain evidence="2">UBA9375</strain>
    </source>
</reference>
<organism evidence="2 3">
    <name type="scientific">Gimesia maris</name>
    <dbReference type="NCBI Taxonomy" id="122"/>
    <lineage>
        <taxon>Bacteria</taxon>
        <taxon>Pseudomonadati</taxon>
        <taxon>Planctomycetota</taxon>
        <taxon>Planctomycetia</taxon>
        <taxon>Planctomycetales</taxon>
        <taxon>Planctomycetaceae</taxon>
        <taxon>Gimesia</taxon>
    </lineage>
</organism>